<accession>A0A1Z5REU3</accession>
<evidence type="ECO:0000313" key="1">
    <source>
        <dbReference type="EMBL" id="OQU82273.1"/>
    </source>
</evidence>
<name>A0A1Z5REU3_SORBI</name>
<keyword evidence="2" id="KW-1185">Reference proteome</keyword>
<gene>
    <name evidence="1" type="ORF">SORBI_3006G208050</name>
</gene>
<dbReference type="EMBL" id="CM000765">
    <property type="protein sequence ID" value="OQU82273.1"/>
    <property type="molecule type" value="Genomic_DNA"/>
</dbReference>
<organism evidence="1 2">
    <name type="scientific">Sorghum bicolor</name>
    <name type="common">Sorghum</name>
    <name type="synonym">Sorghum vulgare</name>
    <dbReference type="NCBI Taxonomy" id="4558"/>
    <lineage>
        <taxon>Eukaryota</taxon>
        <taxon>Viridiplantae</taxon>
        <taxon>Streptophyta</taxon>
        <taxon>Embryophyta</taxon>
        <taxon>Tracheophyta</taxon>
        <taxon>Spermatophyta</taxon>
        <taxon>Magnoliopsida</taxon>
        <taxon>Liliopsida</taxon>
        <taxon>Poales</taxon>
        <taxon>Poaceae</taxon>
        <taxon>PACMAD clade</taxon>
        <taxon>Panicoideae</taxon>
        <taxon>Andropogonodae</taxon>
        <taxon>Andropogoneae</taxon>
        <taxon>Sorghinae</taxon>
        <taxon>Sorghum</taxon>
    </lineage>
</organism>
<reference evidence="1 2" key="1">
    <citation type="journal article" date="2009" name="Nature">
        <title>The Sorghum bicolor genome and the diversification of grasses.</title>
        <authorList>
            <person name="Paterson A.H."/>
            <person name="Bowers J.E."/>
            <person name="Bruggmann R."/>
            <person name="Dubchak I."/>
            <person name="Grimwood J."/>
            <person name="Gundlach H."/>
            <person name="Haberer G."/>
            <person name="Hellsten U."/>
            <person name="Mitros T."/>
            <person name="Poliakov A."/>
            <person name="Schmutz J."/>
            <person name="Spannagl M."/>
            <person name="Tang H."/>
            <person name="Wang X."/>
            <person name="Wicker T."/>
            <person name="Bharti A.K."/>
            <person name="Chapman J."/>
            <person name="Feltus F.A."/>
            <person name="Gowik U."/>
            <person name="Grigoriev I.V."/>
            <person name="Lyons E."/>
            <person name="Maher C.A."/>
            <person name="Martis M."/>
            <person name="Narechania A."/>
            <person name="Otillar R.P."/>
            <person name="Penning B.W."/>
            <person name="Salamov A.A."/>
            <person name="Wang Y."/>
            <person name="Zhang L."/>
            <person name="Carpita N.C."/>
            <person name="Freeling M."/>
            <person name="Gingle A.R."/>
            <person name="Hash C.T."/>
            <person name="Keller B."/>
            <person name="Klein P."/>
            <person name="Kresovich S."/>
            <person name="McCann M.C."/>
            <person name="Ming R."/>
            <person name="Peterson D.G."/>
            <person name="Mehboob-ur-Rahman"/>
            <person name="Ware D."/>
            <person name="Westhoff P."/>
            <person name="Mayer K.F."/>
            <person name="Messing J."/>
            <person name="Rokhsar D.S."/>
        </authorList>
    </citation>
    <scope>NUCLEOTIDE SEQUENCE [LARGE SCALE GENOMIC DNA]</scope>
    <source>
        <strain evidence="2">cv. BTx623</strain>
    </source>
</reference>
<dbReference type="Proteomes" id="UP000000768">
    <property type="component" value="Chromosome 6"/>
</dbReference>
<sequence length="87" mass="10063">MYNVTSVKHDNKDDALGPQLLITRGKLNLLNKGMQHFLYMRSLEESCRASACCTSLYLVFRLYHHQAIQNLRALLTVLEGHTREEEN</sequence>
<dbReference type="AlphaFoldDB" id="A0A1Z5REU3"/>
<dbReference type="InParanoid" id="A0A1Z5REU3"/>
<reference evidence="2" key="2">
    <citation type="journal article" date="2018" name="Plant J.">
        <title>The Sorghum bicolor reference genome: improved assembly, gene annotations, a transcriptome atlas, and signatures of genome organization.</title>
        <authorList>
            <person name="McCormick R.F."/>
            <person name="Truong S.K."/>
            <person name="Sreedasyam A."/>
            <person name="Jenkins J."/>
            <person name="Shu S."/>
            <person name="Sims D."/>
            <person name="Kennedy M."/>
            <person name="Amirebrahimi M."/>
            <person name="Weers B.D."/>
            <person name="McKinley B."/>
            <person name="Mattison A."/>
            <person name="Morishige D.T."/>
            <person name="Grimwood J."/>
            <person name="Schmutz J."/>
            <person name="Mullet J.E."/>
        </authorList>
    </citation>
    <scope>NUCLEOTIDE SEQUENCE [LARGE SCALE GENOMIC DNA]</scope>
    <source>
        <strain evidence="2">cv. BTx623</strain>
    </source>
</reference>
<protein>
    <submittedName>
        <fullName evidence="1">Uncharacterized protein</fullName>
    </submittedName>
</protein>
<evidence type="ECO:0000313" key="2">
    <source>
        <dbReference type="Proteomes" id="UP000000768"/>
    </source>
</evidence>
<dbReference type="Gramene" id="OQU82273">
    <property type="protein sequence ID" value="OQU82273"/>
    <property type="gene ID" value="SORBI_3006G208050"/>
</dbReference>
<proteinExistence type="predicted"/>